<keyword evidence="5" id="KW-0949">S-adenosyl-L-methionine</keyword>
<dbReference type="GO" id="GO:0008168">
    <property type="term" value="F:methyltransferase activity"/>
    <property type="evidence" value="ECO:0007669"/>
    <property type="project" value="UniProtKB-KW"/>
</dbReference>
<dbReference type="PROSITE" id="PS51608">
    <property type="entry name" value="SAM_MT_UBIE"/>
    <property type="match status" value="1"/>
</dbReference>
<dbReference type="PANTHER" id="PTHR43591">
    <property type="entry name" value="METHYLTRANSFERASE"/>
    <property type="match status" value="1"/>
</dbReference>
<evidence type="ECO:0000313" key="7">
    <source>
        <dbReference type="Proteomes" id="UP001062901"/>
    </source>
</evidence>
<keyword evidence="1" id="KW-0474">Menaquinone biosynthesis</keyword>
<dbReference type="CDD" id="cd02440">
    <property type="entry name" value="AdoMet_MTases"/>
    <property type="match status" value="1"/>
</dbReference>
<evidence type="ECO:0000256" key="2">
    <source>
        <dbReference type="ARBA" id="ARBA00022603"/>
    </source>
</evidence>
<organism evidence="6 7">
    <name type="scientific">Saccharibacter floricola DSM 15669</name>
    <dbReference type="NCBI Taxonomy" id="1123227"/>
    <lineage>
        <taxon>Bacteria</taxon>
        <taxon>Pseudomonadati</taxon>
        <taxon>Pseudomonadota</taxon>
        <taxon>Alphaproteobacteria</taxon>
        <taxon>Acetobacterales</taxon>
        <taxon>Acetobacteraceae</taxon>
        <taxon>Saccharibacter</taxon>
    </lineage>
</organism>
<evidence type="ECO:0000256" key="4">
    <source>
        <dbReference type="ARBA" id="ARBA00022688"/>
    </source>
</evidence>
<reference evidence="6" key="1">
    <citation type="submission" date="2013-04" db="EMBL/GenBank/DDBJ databases">
        <title>The genome sequencing project of 58 acetic acid bacteria.</title>
        <authorList>
            <person name="Okamoto-Kainuma A."/>
            <person name="Ishikawa M."/>
            <person name="Umino S."/>
            <person name="Koizumi Y."/>
            <person name="Shiwa Y."/>
            <person name="Yoshikawa H."/>
            <person name="Matsutani M."/>
            <person name="Matsushita K."/>
        </authorList>
    </citation>
    <scope>NUCLEOTIDE SEQUENCE</scope>
    <source>
        <strain evidence="6">DSM 15669</strain>
    </source>
</reference>
<dbReference type="EMBL" id="BAQD01000017">
    <property type="protein sequence ID" value="GBQ07011.1"/>
    <property type="molecule type" value="Genomic_DNA"/>
</dbReference>
<evidence type="ECO:0000256" key="5">
    <source>
        <dbReference type="ARBA" id="ARBA00022691"/>
    </source>
</evidence>
<evidence type="ECO:0000256" key="3">
    <source>
        <dbReference type="ARBA" id="ARBA00022679"/>
    </source>
</evidence>
<dbReference type="InterPro" id="IPR004033">
    <property type="entry name" value="UbiE/COQ5_MeTrFase"/>
</dbReference>
<evidence type="ECO:0000313" key="6">
    <source>
        <dbReference type="EMBL" id="GBQ07011.1"/>
    </source>
</evidence>
<proteinExistence type="predicted"/>
<dbReference type="InterPro" id="IPR029063">
    <property type="entry name" value="SAM-dependent_MTases_sf"/>
</dbReference>
<dbReference type="Pfam" id="PF01209">
    <property type="entry name" value="Ubie_methyltran"/>
    <property type="match status" value="1"/>
</dbReference>
<sequence length="219" mass="24720">MRGLFDETAAHYDRINSVFSFGTGRWYRRRMLKRAGLRPGQKMLDVAVGTGLVAREAVAITGAENVIGLDMSPGMLQECRRLLPIQLVQGDAMDLPFADKSMDFLSMGYALRHVADLHKTFSSYHRVLKPGGKVLILEISRAESRLMQKLLFLYLGRVVPFLSGMAASRASRRLMDYYWDTIDHCVPYQDIITAMKDAGFHDVRCEVSCGIFRAYMGRA</sequence>
<dbReference type="SUPFAM" id="SSF53335">
    <property type="entry name" value="S-adenosyl-L-methionine-dependent methyltransferases"/>
    <property type="match status" value="1"/>
</dbReference>
<dbReference type="PROSITE" id="PS01184">
    <property type="entry name" value="UBIE_2"/>
    <property type="match status" value="1"/>
</dbReference>
<accession>A0ABQ0NZ26</accession>
<keyword evidence="3" id="KW-0808">Transferase</keyword>
<dbReference type="InterPro" id="IPR023576">
    <property type="entry name" value="UbiE/COQ5_MeTrFase_CS"/>
</dbReference>
<dbReference type="GO" id="GO:0032259">
    <property type="term" value="P:methylation"/>
    <property type="evidence" value="ECO:0007669"/>
    <property type="project" value="UniProtKB-KW"/>
</dbReference>
<gene>
    <name evidence="6" type="ORF">AA15669_1194</name>
</gene>
<dbReference type="PANTHER" id="PTHR43591:SF24">
    <property type="entry name" value="2-METHOXY-6-POLYPRENYL-1,4-BENZOQUINOL METHYLASE, MITOCHONDRIAL"/>
    <property type="match status" value="1"/>
</dbReference>
<evidence type="ECO:0000256" key="1">
    <source>
        <dbReference type="ARBA" id="ARBA00022428"/>
    </source>
</evidence>
<keyword evidence="2 6" id="KW-0489">Methyltransferase</keyword>
<keyword evidence="4" id="KW-0831">Ubiquinone biosynthesis</keyword>
<keyword evidence="7" id="KW-1185">Reference proteome</keyword>
<dbReference type="Gene3D" id="3.40.50.150">
    <property type="entry name" value="Vaccinia Virus protein VP39"/>
    <property type="match status" value="1"/>
</dbReference>
<dbReference type="Proteomes" id="UP001062901">
    <property type="component" value="Unassembled WGS sequence"/>
</dbReference>
<protein>
    <submittedName>
        <fullName evidence="6">Methyltransferase</fullName>
    </submittedName>
</protein>
<comment type="caution">
    <text evidence="6">The sequence shown here is derived from an EMBL/GenBank/DDBJ whole genome shotgun (WGS) entry which is preliminary data.</text>
</comment>
<name>A0ABQ0NZ26_9PROT</name>